<evidence type="ECO:0000259" key="1">
    <source>
        <dbReference type="Pfam" id="PF04266"/>
    </source>
</evidence>
<protein>
    <submittedName>
        <fullName evidence="2">ASCH domain-containing protein</fullName>
    </submittedName>
</protein>
<organism evidence="2 3">
    <name type="scientific">Thermogemmata fonticola</name>
    <dbReference type="NCBI Taxonomy" id="2755323"/>
    <lineage>
        <taxon>Bacteria</taxon>
        <taxon>Pseudomonadati</taxon>
        <taxon>Planctomycetota</taxon>
        <taxon>Planctomycetia</taxon>
        <taxon>Gemmatales</taxon>
        <taxon>Gemmataceae</taxon>
        <taxon>Thermogemmata</taxon>
    </lineage>
</organism>
<dbReference type="InterPro" id="IPR007374">
    <property type="entry name" value="ASCH_domain"/>
</dbReference>
<name>A0A7V8VF61_9BACT</name>
<dbReference type="RefSeq" id="WP_194538422.1">
    <property type="nucleotide sequence ID" value="NZ_JACEFB010000009.1"/>
</dbReference>
<feature type="domain" description="ASCH" evidence="1">
    <location>
        <begin position="16"/>
        <end position="64"/>
    </location>
</feature>
<comment type="caution">
    <text evidence="2">The sequence shown here is derived from an EMBL/GenBank/DDBJ whole genome shotgun (WGS) entry which is preliminary data.</text>
</comment>
<reference evidence="2 3" key="1">
    <citation type="submission" date="2020-07" db="EMBL/GenBank/DDBJ databases">
        <title>Thermogemmata thermophila gen. nov., sp. nov., a novel moderate thermophilic planctomycete from a Kamchatka hot spring.</title>
        <authorList>
            <person name="Elcheninov A.G."/>
            <person name="Podosokorskaya O.A."/>
            <person name="Kovaleva O.L."/>
            <person name="Novikov A."/>
            <person name="Bonch-Osmolovskaya E.A."/>
            <person name="Toshchakov S.V."/>
            <person name="Kublanov I.V."/>
        </authorList>
    </citation>
    <scope>NUCLEOTIDE SEQUENCE [LARGE SCALE GENOMIC DNA]</scope>
    <source>
        <strain evidence="2 3">2918</strain>
    </source>
</reference>
<sequence length="152" mass="17263">MSRSPSRHSSAVSWALSVRQPWAGLLVAGVKTIELRRWAARHRGWTLIHAAQWPAGEALGWRYVAEAAVRYPRLWELCTLRGGIIGMAELVECVRYTQAGQFAADSSRHLQPPEAFHPGLYGFLFRQPRPLPYYACKGQTFFFPVEGFHTHE</sequence>
<evidence type="ECO:0000313" key="3">
    <source>
        <dbReference type="Proteomes" id="UP000542342"/>
    </source>
</evidence>
<keyword evidence="3" id="KW-1185">Reference proteome</keyword>
<proteinExistence type="predicted"/>
<dbReference type="InterPro" id="IPR015947">
    <property type="entry name" value="PUA-like_sf"/>
</dbReference>
<dbReference type="AlphaFoldDB" id="A0A7V8VF61"/>
<dbReference type="EMBL" id="JACEFB010000009">
    <property type="protein sequence ID" value="MBA2226905.1"/>
    <property type="molecule type" value="Genomic_DNA"/>
</dbReference>
<dbReference type="Gene3D" id="2.30.130.30">
    <property type="entry name" value="Hypothetical protein"/>
    <property type="match status" value="1"/>
</dbReference>
<accession>A0A7V8VF61</accession>
<evidence type="ECO:0000313" key="2">
    <source>
        <dbReference type="EMBL" id="MBA2226905.1"/>
    </source>
</evidence>
<dbReference type="Proteomes" id="UP000542342">
    <property type="component" value="Unassembled WGS sequence"/>
</dbReference>
<gene>
    <name evidence="2" type="ORF">H0921_12100</name>
</gene>
<dbReference type="Pfam" id="PF04266">
    <property type="entry name" value="ASCH"/>
    <property type="match status" value="1"/>
</dbReference>
<dbReference type="SUPFAM" id="SSF88697">
    <property type="entry name" value="PUA domain-like"/>
    <property type="match status" value="1"/>
</dbReference>